<keyword evidence="3" id="KW-1185">Reference proteome</keyword>
<gene>
    <name evidence="2" type="ORF">M427DRAFT_410992</name>
</gene>
<reference evidence="2 3" key="1">
    <citation type="journal article" date="2015" name="Genome Biol. Evol.">
        <title>Phylogenomic analyses indicate that early fungi evolved digesting cell walls of algal ancestors of land plants.</title>
        <authorList>
            <person name="Chang Y."/>
            <person name="Wang S."/>
            <person name="Sekimoto S."/>
            <person name="Aerts A.L."/>
            <person name="Choi C."/>
            <person name="Clum A."/>
            <person name="LaButti K.M."/>
            <person name="Lindquist E.A."/>
            <person name="Yee Ngan C."/>
            <person name="Ohm R.A."/>
            <person name="Salamov A.A."/>
            <person name="Grigoriev I.V."/>
            <person name="Spatafora J.W."/>
            <person name="Berbee M.L."/>
        </authorList>
    </citation>
    <scope>NUCLEOTIDE SEQUENCE [LARGE SCALE GENOMIC DNA]</scope>
    <source>
        <strain evidence="2 3">JEL478</strain>
    </source>
</reference>
<accession>A0A139A5M7</accession>
<dbReference type="Proteomes" id="UP000070544">
    <property type="component" value="Unassembled WGS sequence"/>
</dbReference>
<name>A0A139A5M7_GONPJ</name>
<organism evidence="2 3">
    <name type="scientific">Gonapodya prolifera (strain JEL478)</name>
    <name type="common">Monoblepharis prolifera</name>
    <dbReference type="NCBI Taxonomy" id="1344416"/>
    <lineage>
        <taxon>Eukaryota</taxon>
        <taxon>Fungi</taxon>
        <taxon>Fungi incertae sedis</taxon>
        <taxon>Chytridiomycota</taxon>
        <taxon>Chytridiomycota incertae sedis</taxon>
        <taxon>Monoblepharidomycetes</taxon>
        <taxon>Monoblepharidales</taxon>
        <taxon>Gonapodyaceae</taxon>
        <taxon>Gonapodya</taxon>
    </lineage>
</organism>
<evidence type="ECO:0000256" key="1">
    <source>
        <dbReference type="SAM" id="MobiDB-lite"/>
    </source>
</evidence>
<dbReference type="AlphaFoldDB" id="A0A139A5M7"/>
<evidence type="ECO:0000313" key="2">
    <source>
        <dbReference type="EMBL" id="KXS12122.1"/>
    </source>
</evidence>
<proteinExistence type="predicted"/>
<protein>
    <submittedName>
        <fullName evidence="2">Uncharacterized protein</fullName>
    </submittedName>
</protein>
<sequence>MQSFVYENHQNTNIASTLLLPNKPRNSTTPLENAVPLLAVHPTLRLNFSVIQPDFGRSVPWCNATGPRIHRGPGLLGQFVLSPLSQRQPGSIPGLHHAHDPGNYRTHGLYVSTALAEPPTMIPLLVRFHLHDRGSLSPPFSRAPFGSWFRSSPLQPINTPSSTGDPTVRGPLQPKPATNSAEIALSRIRAMHFIVRGGVHR</sequence>
<dbReference type="EMBL" id="KQ965791">
    <property type="protein sequence ID" value="KXS12122.1"/>
    <property type="molecule type" value="Genomic_DNA"/>
</dbReference>
<feature type="compositionally biased region" description="Polar residues" evidence="1">
    <location>
        <begin position="154"/>
        <end position="165"/>
    </location>
</feature>
<feature type="region of interest" description="Disordered" evidence="1">
    <location>
        <begin position="154"/>
        <end position="177"/>
    </location>
</feature>
<evidence type="ECO:0000313" key="3">
    <source>
        <dbReference type="Proteomes" id="UP000070544"/>
    </source>
</evidence>